<dbReference type="EMBL" id="CP031044">
    <property type="protein sequence ID" value="QDZ23697.1"/>
    <property type="molecule type" value="Genomic_DNA"/>
</dbReference>
<keyword evidence="4" id="KW-1185">Reference proteome</keyword>
<evidence type="ECO:0000313" key="4">
    <source>
        <dbReference type="Proteomes" id="UP000316726"/>
    </source>
</evidence>
<reference evidence="3 4" key="1">
    <citation type="submission" date="2018-07" db="EMBL/GenBank/DDBJ databases">
        <title>The complete nuclear genome of the prasinophyte Chloropicon primus (CCMP1205).</title>
        <authorList>
            <person name="Pombert J.-F."/>
            <person name="Otis C."/>
            <person name="Turmel M."/>
            <person name="Lemieux C."/>
        </authorList>
    </citation>
    <scope>NUCLEOTIDE SEQUENCE [LARGE SCALE GENOMIC DNA]</scope>
    <source>
        <strain evidence="3 4">CCMP1205</strain>
    </source>
</reference>
<dbReference type="GO" id="GO:0042791">
    <property type="term" value="P:5S class rRNA transcription by RNA polymerase III"/>
    <property type="evidence" value="ECO:0007669"/>
    <property type="project" value="TreeGrafter"/>
</dbReference>
<dbReference type="Pfam" id="PF24658">
    <property type="entry name" value="DUF7647"/>
    <property type="match status" value="1"/>
</dbReference>
<evidence type="ECO:0000313" key="3">
    <source>
        <dbReference type="EMBL" id="QDZ23697.1"/>
    </source>
</evidence>
<dbReference type="PANTHER" id="PTHR15180:SF1">
    <property type="entry name" value="GENERAL TRANSCRIPTION FACTOR 3C POLYPEPTIDE 1"/>
    <property type="match status" value="1"/>
</dbReference>
<dbReference type="GO" id="GO:0003677">
    <property type="term" value="F:DNA binding"/>
    <property type="evidence" value="ECO:0007669"/>
    <property type="project" value="InterPro"/>
</dbReference>
<organism evidence="3 4">
    <name type="scientific">Chloropicon primus</name>
    <dbReference type="NCBI Taxonomy" id="1764295"/>
    <lineage>
        <taxon>Eukaryota</taxon>
        <taxon>Viridiplantae</taxon>
        <taxon>Chlorophyta</taxon>
        <taxon>Chloropicophyceae</taxon>
        <taxon>Chloropicales</taxon>
        <taxon>Chloropicaceae</taxon>
        <taxon>Chloropicon</taxon>
    </lineage>
</organism>
<accession>A0A5B8MTN1</accession>
<sequence length="1170" mass="132493">MDITSAVVHQLAAEGKDGCTLVELWALAEKYVLPCRPTSEVSAPKKQLFADLLERSEVEFLDKAGAQVLRKALKRGGPADDPLSQLVGRAGELRVACTENRRQICLLDGRVTLFHVLNDTDKKFLEVLGKKRNEGVLMKNFEEHTKVSQHMAYATIQKLEEYGLVVTRSVLLVEDKKDSRVSTQPNKVIYLPCFVPQEGTVYGERPDLKPTFTDSEKGQAIKEEAIEMLKVAPNHVLRSYELRQYFNVKQSIWKNLVSSWLKDKLVEECYVRKGEKRTALCLKLCDTKKSGGEEAASKCSGTHVFAESYPLMDVMHLVKESASEGVDGIEAELKCWLNGKTKNKLFKSLEDQKLLTKEKVLTGRAVGWKYKLAGVKTEPDVRLDPMISDKGLTKQNRLRMSFLLNLLKDREFVFLSQLRELYQQHVEASGLKDEADIFADRKSARKAVAELEKKGRCHLHPVNLFRKTTMAGHESKVVLRQGLEFDDAMRKKVEAVANEKTSFASLAKKNEMKVTQFDEVMEVDSISHLINKDKPGKPGLLNAEQGKPDVPKKEETAEGEKKGGVCRGNIRPVQRKSEYWKTPVRRLHGMISGSVARAKAVHGHLWALQQARGSEILDLKKSATDMTVEQYTRLIGIYKVPQEVLKEEYSSSTRISEFPSACQEVLLNKESQNLYMSAIRVLTTFGLLRWYINMESDELNPKLDPYVIVSKSAHIRIGEDLPSFSEQDFGFAIRKRERLEQAEEVEFALETEDQCEAYWNCLERTFRKSKFDACKRAGLFPASEHKGVCMDQKWAESLLSSTKLTLRIRAGLMQDLSKIPREEDLLRSTSTLVAKYGVDEEIVTEFARSWGVIYRKLPGKKRRKRGEKEKAPAPAMRRYTESEDANLVVAFATALVLQGGDAKKIQWGEISWIPNDIRSSLSKRLTKLRKNETIASKLQEISHYCIQNDKERVNMLVDTGAGQLENYPERLRKLVRRDNKLGLGLKSLGEDFALGWFKLLEELQKVVQQEVAEMMRVKDAAESARREAKERKRLSAQQSTQRKSVQASKKRRRATAAGVQQQQQHVPMKFEALPTINFLNTHFHTFMNDGQIAPPDTRCVVHKMVPRAEGGEEGRLLSFLYLKPGVRESAVTDHFGGDVDSTRKLLSSCVSSGLVKEVASSKGTMHYFLA</sequence>
<dbReference type="Proteomes" id="UP000316726">
    <property type="component" value="Chromosome 11"/>
</dbReference>
<feature type="compositionally biased region" description="Polar residues" evidence="1">
    <location>
        <begin position="1035"/>
        <end position="1047"/>
    </location>
</feature>
<dbReference type="AlphaFoldDB" id="A0A5B8MTN1"/>
<feature type="compositionally biased region" description="Basic and acidic residues" evidence="1">
    <location>
        <begin position="546"/>
        <end position="563"/>
    </location>
</feature>
<dbReference type="GO" id="GO:0006384">
    <property type="term" value="P:transcription initiation at RNA polymerase III promoter"/>
    <property type="evidence" value="ECO:0007669"/>
    <property type="project" value="InterPro"/>
</dbReference>
<dbReference type="PANTHER" id="PTHR15180">
    <property type="entry name" value="GENERAL TRANSCRIPTION FACTOR 3C POLYPEPTIDE 1"/>
    <property type="match status" value="1"/>
</dbReference>
<dbReference type="InterPro" id="IPR044210">
    <property type="entry name" value="Tfc3-like"/>
</dbReference>
<gene>
    <name evidence="3" type="ORF">A3770_11p62150</name>
</gene>
<feature type="domain" description="DUF7647" evidence="2">
    <location>
        <begin position="612"/>
        <end position="795"/>
    </location>
</feature>
<name>A0A5B8MTN1_9CHLO</name>
<evidence type="ECO:0000256" key="1">
    <source>
        <dbReference type="SAM" id="MobiDB-lite"/>
    </source>
</evidence>
<evidence type="ECO:0000259" key="2">
    <source>
        <dbReference type="Pfam" id="PF24658"/>
    </source>
</evidence>
<dbReference type="GO" id="GO:0000127">
    <property type="term" value="C:transcription factor TFIIIC complex"/>
    <property type="evidence" value="ECO:0007669"/>
    <property type="project" value="InterPro"/>
</dbReference>
<feature type="region of interest" description="Disordered" evidence="1">
    <location>
        <begin position="1022"/>
        <end position="1064"/>
    </location>
</feature>
<protein>
    <recommendedName>
        <fullName evidence="2">DUF7647 domain-containing protein</fullName>
    </recommendedName>
</protein>
<feature type="region of interest" description="Disordered" evidence="1">
    <location>
        <begin position="531"/>
        <end position="568"/>
    </location>
</feature>
<dbReference type="InterPro" id="IPR056064">
    <property type="entry name" value="DUF7647"/>
</dbReference>
<proteinExistence type="predicted"/>